<keyword evidence="3" id="KW-1185">Reference proteome</keyword>
<evidence type="ECO:0000313" key="3">
    <source>
        <dbReference type="Proteomes" id="UP000244855"/>
    </source>
</evidence>
<protein>
    <submittedName>
        <fullName evidence="2">Alpha/beta-hydrolase</fullName>
    </submittedName>
</protein>
<proteinExistence type="predicted"/>
<keyword evidence="2" id="KW-0378">Hydrolase</keyword>
<gene>
    <name evidence="2" type="ORF">DM02DRAFT_525874</name>
</gene>
<dbReference type="AlphaFoldDB" id="A0A2V1DSN6"/>
<dbReference type="STRING" id="97972.A0A2V1DSN6"/>
<dbReference type="Pfam" id="PF12697">
    <property type="entry name" value="Abhydrolase_6"/>
    <property type="match status" value="1"/>
</dbReference>
<dbReference type="PANTHER" id="PTHR37017:SF11">
    <property type="entry name" value="ESTERASE_LIPASE_THIOESTERASE DOMAIN-CONTAINING PROTEIN"/>
    <property type="match status" value="1"/>
</dbReference>
<dbReference type="InterPro" id="IPR000073">
    <property type="entry name" value="AB_hydrolase_1"/>
</dbReference>
<dbReference type="Proteomes" id="UP000244855">
    <property type="component" value="Unassembled WGS sequence"/>
</dbReference>
<dbReference type="InterPro" id="IPR029058">
    <property type="entry name" value="AB_hydrolase_fold"/>
</dbReference>
<sequence length="255" mass="28039">MSKPVFVFVPGAWNTPEYYEGVISALQQDGYSSRKVALPSVGCDPVTYDFAEDVQAIRATLDGLVEEGGDIVLVLHSYSGQPGAEAVKGLAKKERENNGLHGGVIRLIFIMAFMVPEGFQPAPRGSTEGMRDFMKCDLENNSVIVDPKDAKAVWFHDLPDNEAEHWASKTLPQSIGVFWSKSTYAGWRDIPSTYVICTDDRSFGVRYAEYQINLAKESEHCGLDKVETVEAGHFPMLSQTGKIVEVLKRSVGDAA</sequence>
<dbReference type="InterPro" id="IPR052897">
    <property type="entry name" value="Sec-Metab_Biosynth_Hydrolase"/>
</dbReference>
<dbReference type="SUPFAM" id="SSF53474">
    <property type="entry name" value="alpha/beta-Hydrolases"/>
    <property type="match status" value="1"/>
</dbReference>
<name>A0A2V1DSN6_9PLEO</name>
<dbReference type="Gene3D" id="3.40.50.1820">
    <property type="entry name" value="alpha/beta hydrolase"/>
    <property type="match status" value="1"/>
</dbReference>
<accession>A0A2V1DSN6</accession>
<dbReference type="EMBL" id="KZ805364">
    <property type="protein sequence ID" value="PVI01006.1"/>
    <property type="molecule type" value="Genomic_DNA"/>
</dbReference>
<dbReference type="PANTHER" id="PTHR37017">
    <property type="entry name" value="AB HYDROLASE-1 DOMAIN-CONTAINING PROTEIN-RELATED"/>
    <property type="match status" value="1"/>
</dbReference>
<organism evidence="2 3">
    <name type="scientific">Periconia macrospinosa</name>
    <dbReference type="NCBI Taxonomy" id="97972"/>
    <lineage>
        <taxon>Eukaryota</taxon>
        <taxon>Fungi</taxon>
        <taxon>Dikarya</taxon>
        <taxon>Ascomycota</taxon>
        <taxon>Pezizomycotina</taxon>
        <taxon>Dothideomycetes</taxon>
        <taxon>Pleosporomycetidae</taxon>
        <taxon>Pleosporales</taxon>
        <taxon>Massarineae</taxon>
        <taxon>Periconiaceae</taxon>
        <taxon>Periconia</taxon>
    </lineage>
</organism>
<dbReference type="OrthoDB" id="1263307at2759"/>
<dbReference type="GO" id="GO:0016787">
    <property type="term" value="F:hydrolase activity"/>
    <property type="evidence" value="ECO:0007669"/>
    <property type="project" value="UniProtKB-KW"/>
</dbReference>
<reference evidence="2 3" key="1">
    <citation type="journal article" date="2018" name="Sci. Rep.">
        <title>Comparative genomics provides insights into the lifestyle and reveals functional heterogeneity of dark septate endophytic fungi.</title>
        <authorList>
            <person name="Knapp D.G."/>
            <person name="Nemeth J.B."/>
            <person name="Barry K."/>
            <person name="Hainaut M."/>
            <person name="Henrissat B."/>
            <person name="Johnson J."/>
            <person name="Kuo A."/>
            <person name="Lim J.H.P."/>
            <person name="Lipzen A."/>
            <person name="Nolan M."/>
            <person name="Ohm R.A."/>
            <person name="Tamas L."/>
            <person name="Grigoriev I.V."/>
            <person name="Spatafora J.W."/>
            <person name="Nagy L.G."/>
            <person name="Kovacs G.M."/>
        </authorList>
    </citation>
    <scope>NUCLEOTIDE SEQUENCE [LARGE SCALE GENOMIC DNA]</scope>
    <source>
        <strain evidence="2 3">DSE2036</strain>
    </source>
</reference>
<feature type="domain" description="AB hydrolase-1" evidence="1">
    <location>
        <begin position="6"/>
        <end position="244"/>
    </location>
</feature>
<evidence type="ECO:0000259" key="1">
    <source>
        <dbReference type="Pfam" id="PF12697"/>
    </source>
</evidence>
<evidence type="ECO:0000313" key="2">
    <source>
        <dbReference type="EMBL" id="PVI01006.1"/>
    </source>
</evidence>